<protein>
    <submittedName>
        <fullName evidence="12">Protein TolR</fullName>
    </submittedName>
</protein>
<evidence type="ECO:0000256" key="3">
    <source>
        <dbReference type="ARBA" id="ARBA00022475"/>
    </source>
</evidence>
<evidence type="ECO:0000256" key="9">
    <source>
        <dbReference type="ARBA" id="ARBA00023306"/>
    </source>
</evidence>
<organism evidence="12 13">
    <name type="scientific">Thiobacillus sedimenti</name>
    <dbReference type="NCBI Taxonomy" id="3110231"/>
    <lineage>
        <taxon>Bacteria</taxon>
        <taxon>Pseudomonadati</taxon>
        <taxon>Pseudomonadota</taxon>
        <taxon>Betaproteobacteria</taxon>
        <taxon>Nitrosomonadales</taxon>
        <taxon>Thiobacillaceae</taxon>
        <taxon>Thiobacillus</taxon>
    </lineage>
</organism>
<keyword evidence="13" id="KW-1185">Reference proteome</keyword>
<keyword evidence="6 10" id="KW-0812">Transmembrane</keyword>
<dbReference type="RefSeq" id="WP_324779261.1">
    <property type="nucleotide sequence ID" value="NZ_CP141769.1"/>
</dbReference>
<evidence type="ECO:0000256" key="10">
    <source>
        <dbReference type="RuleBase" id="RU003879"/>
    </source>
</evidence>
<name>A0ABZ1CH71_9PROT</name>
<dbReference type="Pfam" id="PF02472">
    <property type="entry name" value="ExbD"/>
    <property type="match status" value="1"/>
</dbReference>
<feature type="transmembrane region" description="Helical" evidence="11">
    <location>
        <begin position="12"/>
        <end position="34"/>
    </location>
</feature>
<proteinExistence type="inferred from homology"/>
<dbReference type="InterPro" id="IPR014168">
    <property type="entry name" value="Tol-Pal_TolR"/>
</dbReference>
<keyword evidence="10" id="KW-0813">Transport</keyword>
<keyword evidence="7 11" id="KW-1133">Transmembrane helix</keyword>
<evidence type="ECO:0000256" key="7">
    <source>
        <dbReference type="ARBA" id="ARBA00022989"/>
    </source>
</evidence>
<keyword evidence="10" id="KW-0653">Protein transport</keyword>
<gene>
    <name evidence="12" type="primary">tolR</name>
    <name evidence="12" type="ORF">VA613_12060</name>
</gene>
<evidence type="ECO:0000256" key="11">
    <source>
        <dbReference type="SAM" id="Phobius"/>
    </source>
</evidence>
<keyword evidence="9" id="KW-0131">Cell cycle</keyword>
<evidence type="ECO:0000256" key="1">
    <source>
        <dbReference type="ARBA" id="ARBA00004162"/>
    </source>
</evidence>
<evidence type="ECO:0000256" key="6">
    <source>
        <dbReference type="ARBA" id="ARBA00022692"/>
    </source>
</evidence>
<keyword evidence="5" id="KW-0132">Cell division</keyword>
<dbReference type="Gene3D" id="3.30.420.270">
    <property type="match status" value="1"/>
</dbReference>
<evidence type="ECO:0000313" key="13">
    <source>
        <dbReference type="Proteomes" id="UP001334732"/>
    </source>
</evidence>
<dbReference type="EMBL" id="CP141769">
    <property type="protein sequence ID" value="WRS38729.1"/>
    <property type="molecule type" value="Genomic_DNA"/>
</dbReference>
<sequence>MARTRKQMAQINVVPMIDVMLVLLVIFMVTAPFINPAQVDLPSVGKTSQTPERPLEVVIKASGEYRLRNRAAGGDERVVDKSELADEFAALHRDAPEQPVVIAADKSVRYEEVMHTMTLLQQAQITRIGLLARPAP</sequence>
<keyword evidence="3" id="KW-1003">Cell membrane</keyword>
<evidence type="ECO:0000256" key="8">
    <source>
        <dbReference type="ARBA" id="ARBA00023136"/>
    </source>
</evidence>
<comment type="similarity">
    <text evidence="2 10">Belongs to the ExbD/TolR family.</text>
</comment>
<evidence type="ECO:0000256" key="4">
    <source>
        <dbReference type="ARBA" id="ARBA00022519"/>
    </source>
</evidence>
<dbReference type="NCBIfam" id="TIGR02801">
    <property type="entry name" value="tolR"/>
    <property type="match status" value="1"/>
</dbReference>
<comment type="subcellular location">
    <subcellularLocation>
        <location evidence="1">Cell membrane</location>
        <topology evidence="1">Single-pass membrane protein</topology>
    </subcellularLocation>
    <subcellularLocation>
        <location evidence="10">Cell membrane</location>
        <topology evidence="10">Single-pass type II membrane protein</topology>
    </subcellularLocation>
</comment>
<dbReference type="PANTHER" id="PTHR30558">
    <property type="entry name" value="EXBD MEMBRANE COMPONENT OF PMF-DRIVEN MACROMOLECULE IMPORT SYSTEM"/>
    <property type="match status" value="1"/>
</dbReference>
<evidence type="ECO:0000313" key="12">
    <source>
        <dbReference type="EMBL" id="WRS38729.1"/>
    </source>
</evidence>
<dbReference type="InterPro" id="IPR003400">
    <property type="entry name" value="ExbD"/>
</dbReference>
<evidence type="ECO:0000256" key="5">
    <source>
        <dbReference type="ARBA" id="ARBA00022618"/>
    </source>
</evidence>
<dbReference type="Proteomes" id="UP001334732">
    <property type="component" value="Chromosome"/>
</dbReference>
<accession>A0ABZ1CH71</accession>
<reference evidence="12 13" key="1">
    <citation type="submission" date="2023-12" db="EMBL/GenBank/DDBJ databases">
        <title>Thiobacillus sedimentum sp. nov., a chemolithoautotrophic sulfur-oxidizing bacterium isolated from freshwater sediment.</title>
        <authorList>
            <person name="Luo J."/>
            <person name="Dai C."/>
        </authorList>
    </citation>
    <scope>NUCLEOTIDE SEQUENCE [LARGE SCALE GENOMIC DNA]</scope>
    <source>
        <strain evidence="12 13">SCUT-2</strain>
    </source>
</reference>
<keyword evidence="4" id="KW-0997">Cell inner membrane</keyword>
<dbReference type="PANTHER" id="PTHR30558:SF7">
    <property type="entry name" value="TOL-PAL SYSTEM PROTEIN TOLR"/>
    <property type="match status" value="1"/>
</dbReference>
<evidence type="ECO:0000256" key="2">
    <source>
        <dbReference type="ARBA" id="ARBA00005811"/>
    </source>
</evidence>
<keyword evidence="8 11" id="KW-0472">Membrane</keyword>